<dbReference type="GO" id="GO:0003729">
    <property type="term" value="F:mRNA binding"/>
    <property type="evidence" value="ECO:0007669"/>
    <property type="project" value="TreeGrafter"/>
</dbReference>
<evidence type="ECO:0000313" key="3">
    <source>
        <dbReference type="EMBL" id="GIL59507.1"/>
    </source>
</evidence>
<feature type="region of interest" description="Disordered" evidence="1">
    <location>
        <begin position="593"/>
        <end position="628"/>
    </location>
</feature>
<dbReference type="Gene3D" id="1.10.1410.10">
    <property type="match status" value="2"/>
</dbReference>
<feature type="region of interest" description="Disordered" evidence="1">
    <location>
        <begin position="45"/>
        <end position="66"/>
    </location>
</feature>
<dbReference type="SUPFAM" id="SSF81301">
    <property type="entry name" value="Nucleotidyltransferase"/>
    <property type="match status" value="1"/>
</dbReference>
<dbReference type="Proteomes" id="UP000747399">
    <property type="component" value="Unassembled WGS sequence"/>
</dbReference>
<accession>A0A8J4BF92</accession>
<feature type="compositionally biased region" description="Gly residues" evidence="1">
    <location>
        <begin position="1568"/>
        <end position="1578"/>
    </location>
</feature>
<dbReference type="PANTHER" id="PTHR23092">
    <property type="entry name" value="POLY(A) RNA POLYMERASE"/>
    <property type="match status" value="1"/>
</dbReference>
<reference evidence="3" key="1">
    <citation type="journal article" date="2021" name="Proc. Natl. Acad. Sci. U.S.A.">
        <title>Three genomes in the algal genus Volvox reveal the fate of a haploid sex-determining region after a transition to homothallism.</title>
        <authorList>
            <person name="Yamamoto K."/>
            <person name="Hamaji T."/>
            <person name="Kawai-Toyooka H."/>
            <person name="Matsuzaki R."/>
            <person name="Takahashi F."/>
            <person name="Nishimura Y."/>
            <person name="Kawachi M."/>
            <person name="Noguchi H."/>
            <person name="Minakuchi Y."/>
            <person name="Umen J.G."/>
            <person name="Toyoda A."/>
            <person name="Nozaki H."/>
        </authorList>
    </citation>
    <scope>NUCLEOTIDE SEQUENCE</scope>
    <source>
        <strain evidence="3">NIES-3780</strain>
    </source>
</reference>
<dbReference type="CDD" id="cd05402">
    <property type="entry name" value="NT_PAP_TUTase"/>
    <property type="match status" value="1"/>
</dbReference>
<feature type="region of interest" description="Disordered" evidence="1">
    <location>
        <begin position="131"/>
        <end position="183"/>
    </location>
</feature>
<comment type="caution">
    <text evidence="3">The sequence shown here is derived from an EMBL/GenBank/DDBJ whole genome shotgun (WGS) entry which is preliminary data.</text>
</comment>
<feature type="region of interest" description="Disordered" evidence="1">
    <location>
        <begin position="897"/>
        <end position="925"/>
    </location>
</feature>
<evidence type="ECO:0000259" key="2">
    <source>
        <dbReference type="Pfam" id="PF22600"/>
    </source>
</evidence>
<dbReference type="GO" id="GO:0043634">
    <property type="term" value="P:polyadenylation-dependent ncRNA catabolic process"/>
    <property type="evidence" value="ECO:0007669"/>
    <property type="project" value="TreeGrafter"/>
</dbReference>
<dbReference type="Pfam" id="PF22600">
    <property type="entry name" value="MTPAP-like_central"/>
    <property type="match status" value="1"/>
</dbReference>
<gene>
    <name evidence="3" type="ORF">Vafri_14274</name>
</gene>
<evidence type="ECO:0000313" key="4">
    <source>
        <dbReference type="Proteomes" id="UP000747399"/>
    </source>
</evidence>
<protein>
    <recommendedName>
        <fullName evidence="2">Poly(A) RNA polymerase mitochondrial-like central palm domain-containing protein</fullName>
    </recommendedName>
</protein>
<name>A0A8J4BF92_9CHLO</name>
<dbReference type="InterPro" id="IPR054708">
    <property type="entry name" value="MTPAP-like_central"/>
</dbReference>
<dbReference type="GO" id="GO:1990817">
    <property type="term" value="F:poly(A) RNA polymerase activity"/>
    <property type="evidence" value="ECO:0007669"/>
    <property type="project" value="InterPro"/>
</dbReference>
<feature type="domain" description="Poly(A) RNA polymerase mitochondrial-like central palm" evidence="2">
    <location>
        <begin position="936"/>
        <end position="1089"/>
    </location>
</feature>
<feature type="compositionally biased region" description="Basic residues" evidence="1">
    <location>
        <begin position="1519"/>
        <end position="1535"/>
    </location>
</feature>
<feature type="compositionally biased region" description="Gly residues" evidence="1">
    <location>
        <begin position="1611"/>
        <end position="1621"/>
    </location>
</feature>
<keyword evidence="4" id="KW-1185">Reference proteome</keyword>
<feature type="compositionally biased region" description="Basic and acidic residues" evidence="1">
    <location>
        <begin position="791"/>
        <end position="800"/>
    </location>
</feature>
<dbReference type="EMBL" id="BNCO01000035">
    <property type="protein sequence ID" value="GIL59507.1"/>
    <property type="molecule type" value="Genomic_DNA"/>
</dbReference>
<feature type="compositionally biased region" description="Basic residues" evidence="1">
    <location>
        <begin position="1549"/>
        <end position="1558"/>
    </location>
</feature>
<dbReference type="GO" id="GO:0005730">
    <property type="term" value="C:nucleolus"/>
    <property type="evidence" value="ECO:0007669"/>
    <property type="project" value="TreeGrafter"/>
</dbReference>
<feature type="region of interest" description="Disordered" evidence="1">
    <location>
        <begin position="767"/>
        <end position="841"/>
    </location>
</feature>
<dbReference type="GO" id="GO:0031123">
    <property type="term" value="P:RNA 3'-end processing"/>
    <property type="evidence" value="ECO:0007669"/>
    <property type="project" value="TreeGrafter"/>
</dbReference>
<dbReference type="InterPro" id="IPR043519">
    <property type="entry name" value="NT_sf"/>
</dbReference>
<feature type="region of interest" description="Disordered" evidence="1">
    <location>
        <begin position="1196"/>
        <end position="1234"/>
    </location>
</feature>
<dbReference type="InterPro" id="IPR045862">
    <property type="entry name" value="Trf4-like"/>
</dbReference>
<proteinExistence type="predicted"/>
<evidence type="ECO:0000256" key="1">
    <source>
        <dbReference type="SAM" id="MobiDB-lite"/>
    </source>
</evidence>
<dbReference type="SUPFAM" id="SSF81631">
    <property type="entry name" value="PAP/OAS1 substrate-binding domain"/>
    <property type="match status" value="1"/>
</dbReference>
<feature type="region of interest" description="Disordered" evidence="1">
    <location>
        <begin position="1516"/>
        <end position="1621"/>
    </location>
</feature>
<dbReference type="GO" id="GO:0031499">
    <property type="term" value="C:TRAMP complex"/>
    <property type="evidence" value="ECO:0007669"/>
    <property type="project" value="TreeGrafter"/>
</dbReference>
<sequence length="1621" mass="173270">MASANERVMTNPAVDKNLGPVDLSGNRPLLLFDLGFLVQAKVHKHQRRGRQKQAQRQCQPRFEPRRGIPSSLLQLRAKFHLGIFTTEDRRTAEAAVLEIAKEIQVRQRNRNKLRKVLQDEGAARALSASDVAVGGPSCHDGGSGSKPICGDSDSNPAAAISPAAGGTNSIDGPDMSPASHGHAASAGFRAGGAGCGGRGSRIYGRIPSGSDISIDARLIFSCILHRDNCVPDPSSKRNGKDRQPGVIKSLAANNLPLERCLLLDTSMENIVPAGEKANVMVLPEKMKHYVWLKLVSLLMALPAGPDMDIRHHIPTIFQRLTQLSVKKGDAAPRVLKTAKTTVVPLPLAPEPPQHVSAAKLQELERILKGVLQPEEEGKTLESVAVTAPGSAAVGNNNGLASRERRPLWVAAAETAAVEKFAAETAARRKASFNMATAASGNVRHVVVPGTLDGAQQISIIRLFAQQMAANGGMKPWARKALSPFQRQVVQQLQQQHKTQADSRIDTLVVSCVLAASFAVRGSVTYEQVLQPLRTETGRVIAKKERIQLVRLAKRLGLIRSSPPPCCYMGERFSVDPVLDPDSVAAAALWHGRQAQEVPSPPPHDGKKEEAVAGVAAADEGGGAESGSDNAPVDIAAVEASEASLPFSQLPLLLELRKRVWDQQQLDGAGISEIIAIARGLVSEALRPLLTSLRMTHALQSLITRGVLGKWTIPIAGDRPIVRFYVRTLPEEEQLRGAIEALELEILGADEPGQETPCPTAEHQKGFLKYVDSGSAEEQRRRSREEEEEEWAREQRQREWEQQQEEEERAQQPRERLPTPPTPLPTPLLTKLPTNADMKDSASAGAGALGGFESRKRVWMDTVVAASPGGPRSSTLPGATPFYGRPWVWPTVNRSLSRPQPARETCGPQEEQIPLQQQRESGSPGLVVSERRPMSLLHDEIVAFARDSAPREEELTALTRGLAAIQRVVEEIWPDARVVLFGSQAAGLALPSSDVDLVVMGAGRSISNPANVSNNSERTRVARQLDELAVKLKRAGFIRKYELIHARVPIVKTVLLPLDESERPMQNGGLHLAMDISVGAETGLTGVAMLQRAVAMLPPLRPLCLVVKALLKETGLNEVFTGGLSSYCLVNMMIAHLMCEGFDARGILVSMLPEHPRPAGAATGHLTRVVGGPGLEATAKRPRRGFCADADAEDAAGVGAGVGDGDNGPREAEPDWVGSDGNSGGSDGKDGEDDDDMELYIETAARGEDPMHVTAACSSPDDDTPVDARPTCAGINPLVVSEERHIACSGAALNGIAEDELEQSVIREAVNAASEAIALINGGVGSSSVLGGMSAAQVAYLRSLSRQDFSAADLGELLYGFFIRFGRQLDLSREAVNIREGGITVKRYQCGVGRKAALTLATDDPQRPGSDLGRNSFNIAAVLRQFTAAADELADAARVAPERLMAGGDEGDDSEAARWAAVQSDGSHRSVEAPVTTRYHQFQILNRILDLDLALCRSEKMVATRVADHKKKIGTAAGGKYKKARSAKGGHQRGSNKRVGPARTQGLGVKKPKIKKNPKRAPMGSGKAPIGGAGAGASSGGSKKRGRSSSVGREKAGGSRIKGRRKASDGQQGQGRGGWIMV</sequence>
<organism evidence="3 4">
    <name type="scientific">Volvox africanus</name>
    <dbReference type="NCBI Taxonomy" id="51714"/>
    <lineage>
        <taxon>Eukaryota</taxon>
        <taxon>Viridiplantae</taxon>
        <taxon>Chlorophyta</taxon>
        <taxon>core chlorophytes</taxon>
        <taxon>Chlorophyceae</taxon>
        <taxon>CS clade</taxon>
        <taxon>Chlamydomonadales</taxon>
        <taxon>Volvocaceae</taxon>
        <taxon>Volvox</taxon>
    </lineage>
</organism>
<dbReference type="Gene3D" id="3.30.460.10">
    <property type="entry name" value="Beta Polymerase, domain 2"/>
    <property type="match status" value="1"/>
</dbReference>
<dbReference type="PANTHER" id="PTHR23092:SF15">
    <property type="entry name" value="INACTIVE NON-CANONICAL POLY(A) RNA POLYMERASE PROTEIN TRF4-2-RELATED"/>
    <property type="match status" value="1"/>
</dbReference>